<accession>A0A2X3VCT3</accession>
<evidence type="ECO:0000259" key="3">
    <source>
        <dbReference type="SMART" id="SM00047"/>
    </source>
</evidence>
<dbReference type="EMBL" id="LS483343">
    <property type="protein sequence ID" value="SQF39230.1"/>
    <property type="molecule type" value="Genomic_DNA"/>
</dbReference>
<dbReference type="EC" id="3.2.1.-" evidence="4"/>
<dbReference type="PANTHER" id="PTHR33308">
    <property type="entry name" value="PEPTIDOGLYCAN HYDROLASE FLGJ"/>
    <property type="match status" value="1"/>
</dbReference>
<proteinExistence type="inferred from homology"/>
<dbReference type="SMART" id="SM00047">
    <property type="entry name" value="LYZ2"/>
    <property type="match status" value="1"/>
</dbReference>
<keyword evidence="5" id="KW-1185">Reference proteome</keyword>
<dbReference type="GO" id="GO:0004040">
    <property type="term" value="F:amidase activity"/>
    <property type="evidence" value="ECO:0007669"/>
    <property type="project" value="InterPro"/>
</dbReference>
<sequence>MRSKLKRGSFLFLVGLVSLVILLPLWTSGGLANARQSQKVAYSQKEFIQTIAPTAQKLSETYGVKASVIIGQAALESNYGTSLLGSKYHNLFSIEADEGESGILLQNKEFRDTSWQTVEKTYLVYKSWDDSMYDYLARLRQGKVGGKGLYKALATSASYRTAAKTLQAGGLSSDPEYANELIAVIDGNSLTDYDK</sequence>
<dbReference type="PRINTS" id="PR01002">
    <property type="entry name" value="FLGFLGJ"/>
</dbReference>
<feature type="domain" description="Mannosyl-glycoprotein endo-beta-N-acetylglucosamidase-like" evidence="3">
    <location>
        <begin position="37"/>
        <end position="194"/>
    </location>
</feature>
<dbReference type="GO" id="GO:0016798">
    <property type="term" value="F:hydrolase activity, acting on glycosyl bonds"/>
    <property type="evidence" value="ECO:0007669"/>
    <property type="project" value="UniProtKB-KW"/>
</dbReference>
<keyword evidence="4" id="KW-0326">Glycosidase</keyword>
<dbReference type="KEGG" id="sfer:NCTC12278_00234"/>
<dbReference type="RefSeq" id="WP_018030805.1">
    <property type="nucleotide sequence ID" value="NZ_LS483343.1"/>
</dbReference>
<evidence type="ECO:0000256" key="1">
    <source>
        <dbReference type="ARBA" id="ARBA00010266"/>
    </source>
</evidence>
<comment type="similarity">
    <text evidence="1">Belongs to the glycosyl hydrolase 73 family.</text>
</comment>
<dbReference type="AlphaFoldDB" id="A0A2X3VCT3"/>
<evidence type="ECO:0000256" key="2">
    <source>
        <dbReference type="ARBA" id="ARBA00022801"/>
    </source>
</evidence>
<dbReference type="Gene3D" id="1.10.530.10">
    <property type="match status" value="1"/>
</dbReference>
<dbReference type="STRING" id="1123303.GCA_000372425_01486"/>
<dbReference type="InterPro" id="IPR051056">
    <property type="entry name" value="Glycosyl_Hydrolase_73"/>
</dbReference>
<dbReference type="OrthoDB" id="977752at2"/>
<evidence type="ECO:0000313" key="4">
    <source>
        <dbReference type="EMBL" id="SQF39230.1"/>
    </source>
</evidence>
<reference evidence="4 5" key="1">
    <citation type="submission" date="2018-06" db="EMBL/GenBank/DDBJ databases">
        <authorList>
            <consortium name="Pathogen Informatics"/>
            <person name="Doyle S."/>
        </authorList>
    </citation>
    <scope>NUCLEOTIDE SEQUENCE [LARGE SCALE GENOMIC DNA]</scope>
    <source>
        <strain evidence="4 5">NCTC12278</strain>
    </source>
</reference>
<dbReference type="PANTHER" id="PTHR33308:SF9">
    <property type="entry name" value="PEPTIDOGLYCAN HYDROLASE FLGJ"/>
    <property type="match status" value="1"/>
</dbReference>
<organism evidence="4 5">
    <name type="scientific">Streptococcus ferus</name>
    <dbReference type="NCBI Taxonomy" id="1345"/>
    <lineage>
        <taxon>Bacteria</taxon>
        <taxon>Bacillati</taxon>
        <taxon>Bacillota</taxon>
        <taxon>Bacilli</taxon>
        <taxon>Lactobacillales</taxon>
        <taxon>Streptococcaceae</taxon>
        <taxon>Streptococcus</taxon>
    </lineage>
</organism>
<dbReference type="Proteomes" id="UP000249495">
    <property type="component" value="Chromosome 1"/>
</dbReference>
<dbReference type="Pfam" id="PF01832">
    <property type="entry name" value="Glucosaminidase"/>
    <property type="match status" value="1"/>
</dbReference>
<evidence type="ECO:0000313" key="5">
    <source>
        <dbReference type="Proteomes" id="UP000249495"/>
    </source>
</evidence>
<name>A0A2X3VCT3_9STRE</name>
<dbReference type="InterPro" id="IPR002901">
    <property type="entry name" value="MGlyc_endo_b_GlcNAc-like_dom"/>
</dbReference>
<protein>
    <submittedName>
        <fullName evidence="4">N-acetyl-muramidase</fullName>
        <ecNumber evidence="4">3.2.1.-</ecNumber>
    </submittedName>
</protein>
<gene>
    <name evidence="4" type="primary">lytG</name>
    <name evidence="4" type="ORF">NCTC12278_00234</name>
</gene>
<dbReference type="Gene3D" id="4.10.80.30">
    <property type="entry name" value="DNA polymerase, domain 6"/>
    <property type="match status" value="1"/>
</dbReference>
<keyword evidence="2 4" id="KW-0378">Hydrolase</keyword>